<dbReference type="InterPro" id="IPR000847">
    <property type="entry name" value="LysR_HTH_N"/>
</dbReference>
<evidence type="ECO:0000259" key="5">
    <source>
        <dbReference type="PROSITE" id="PS50931"/>
    </source>
</evidence>
<dbReference type="SUPFAM" id="SSF46785">
    <property type="entry name" value="Winged helix' DNA-binding domain"/>
    <property type="match status" value="1"/>
</dbReference>
<accession>A0A1I0N4U8</accession>
<evidence type="ECO:0000256" key="1">
    <source>
        <dbReference type="ARBA" id="ARBA00009437"/>
    </source>
</evidence>
<dbReference type="Proteomes" id="UP000199701">
    <property type="component" value="Unassembled WGS sequence"/>
</dbReference>
<dbReference type="InterPro" id="IPR005119">
    <property type="entry name" value="LysR_subst-bd"/>
</dbReference>
<evidence type="ECO:0000256" key="4">
    <source>
        <dbReference type="ARBA" id="ARBA00023163"/>
    </source>
</evidence>
<dbReference type="AlphaFoldDB" id="A0A1I0N4U8"/>
<dbReference type="Gene3D" id="3.40.190.290">
    <property type="match status" value="1"/>
</dbReference>
<dbReference type="PANTHER" id="PTHR30419:SF8">
    <property type="entry name" value="NITROGEN ASSIMILATION TRANSCRIPTIONAL ACTIVATOR-RELATED"/>
    <property type="match status" value="1"/>
</dbReference>
<keyword evidence="7" id="KW-1185">Reference proteome</keyword>
<dbReference type="PRINTS" id="PR00039">
    <property type="entry name" value="HTHLYSR"/>
</dbReference>
<evidence type="ECO:0000256" key="3">
    <source>
        <dbReference type="ARBA" id="ARBA00023125"/>
    </source>
</evidence>
<dbReference type="SUPFAM" id="SSF53850">
    <property type="entry name" value="Periplasmic binding protein-like II"/>
    <property type="match status" value="1"/>
</dbReference>
<protein>
    <submittedName>
        <fullName evidence="6">DNA-binding transcriptional regulator, LysR family</fullName>
    </submittedName>
</protein>
<dbReference type="CDD" id="cd05466">
    <property type="entry name" value="PBP2_LTTR_substrate"/>
    <property type="match status" value="1"/>
</dbReference>
<reference evidence="6 7" key="1">
    <citation type="submission" date="2016-10" db="EMBL/GenBank/DDBJ databases">
        <authorList>
            <person name="de Groot N.N."/>
        </authorList>
    </citation>
    <scope>NUCLEOTIDE SEQUENCE [LARGE SCALE GENOMIC DNA]</scope>
    <source>
        <strain evidence="6 7">DSM 9179</strain>
    </source>
</reference>
<dbReference type="Pfam" id="PF00126">
    <property type="entry name" value="HTH_1"/>
    <property type="match status" value="1"/>
</dbReference>
<dbReference type="InterPro" id="IPR036388">
    <property type="entry name" value="WH-like_DNA-bd_sf"/>
</dbReference>
<keyword evidence="4" id="KW-0804">Transcription</keyword>
<dbReference type="Gene3D" id="1.10.10.10">
    <property type="entry name" value="Winged helix-like DNA-binding domain superfamily/Winged helix DNA-binding domain"/>
    <property type="match status" value="1"/>
</dbReference>
<dbReference type="InterPro" id="IPR036390">
    <property type="entry name" value="WH_DNA-bd_sf"/>
</dbReference>
<dbReference type="STRING" id="99656.SAMN05421659_102370"/>
<dbReference type="PANTHER" id="PTHR30419">
    <property type="entry name" value="HTH-TYPE TRANSCRIPTIONAL REGULATOR YBHD"/>
    <property type="match status" value="1"/>
</dbReference>
<dbReference type="InterPro" id="IPR050950">
    <property type="entry name" value="HTH-type_LysR_regulators"/>
</dbReference>
<sequence>MELKEARYILAISKNQSISKAAEELFITQPSLSKYLQNIEHQLGTKLFDRISNKYYPTFIGERYLHYAKKIVDYGSEWMSELDDITNQDSGRINIAIPIMLGTSIIQPTLTDFHKQYPNVKINLLEEVNFVAEHTLEDHSVDLILYNVYEYPQHLTYEILDTEEIVMIVSKKNPLSTHAITKKGFRYPWIDLKEFSHEKFILLYPDQTTGGIAQKLFKDYKISPEILLYTRNSELSIRLAMEGVGIAFAPESYFQCMAKDDTSLCFSVGLNRMQTSLIVGYMKNRYMPQYVKAYISIIREYCRDR</sequence>
<organism evidence="6 7">
    <name type="scientific">[Clostridium] fimetarium</name>
    <dbReference type="NCBI Taxonomy" id="99656"/>
    <lineage>
        <taxon>Bacteria</taxon>
        <taxon>Bacillati</taxon>
        <taxon>Bacillota</taxon>
        <taxon>Clostridia</taxon>
        <taxon>Lachnospirales</taxon>
        <taxon>Lachnospiraceae</taxon>
    </lineage>
</organism>
<name>A0A1I0N4U8_9FIRM</name>
<keyword evidence="3 6" id="KW-0238">DNA-binding</keyword>
<dbReference type="PROSITE" id="PS50931">
    <property type="entry name" value="HTH_LYSR"/>
    <property type="match status" value="1"/>
</dbReference>
<dbReference type="GO" id="GO:0005829">
    <property type="term" value="C:cytosol"/>
    <property type="evidence" value="ECO:0007669"/>
    <property type="project" value="TreeGrafter"/>
</dbReference>
<evidence type="ECO:0000256" key="2">
    <source>
        <dbReference type="ARBA" id="ARBA00023015"/>
    </source>
</evidence>
<evidence type="ECO:0000313" key="6">
    <source>
        <dbReference type="EMBL" id="SEV95896.1"/>
    </source>
</evidence>
<dbReference type="GO" id="GO:0003677">
    <property type="term" value="F:DNA binding"/>
    <property type="evidence" value="ECO:0007669"/>
    <property type="project" value="UniProtKB-KW"/>
</dbReference>
<dbReference type="OrthoDB" id="1652954at2"/>
<dbReference type="GO" id="GO:0003700">
    <property type="term" value="F:DNA-binding transcription factor activity"/>
    <property type="evidence" value="ECO:0007669"/>
    <property type="project" value="InterPro"/>
</dbReference>
<keyword evidence="2" id="KW-0805">Transcription regulation</keyword>
<feature type="domain" description="HTH lysR-type" evidence="5">
    <location>
        <begin position="1"/>
        <end position="58"/>
    </location>
</feature>
<dbReference type="RefSeq" id="WP_092450873.1">
    <property type="nucleotide sequence ID" value="NZ_FOJI01000002.1"/>
</dbReference>
<dbReference type="Pfam" id="PF03466">
    <property type="entry name" value="LysR_substrate"/>
    <property type="match status" value="1"/>
</dbReference>
<dbReference type="EMBL" id="FOJI01000002">
    <property type="protein sequence ID" value="SEV95896.1"/>
    <property type="molecule type" value="Genomic_DNA"/>
</dbReference>
<gene>
    <name evidence="6" type="ORF">SAMN05421659_102370</name>
</gene>
<proteinExistence type="inferred from homology"/>
<comment type="similarity">
    <text evidence="1">Belongs to the LysR transcriptional regulatory family.</text>
</comment>
<evidence type="ECO:0000313" key="7">
    <source>
        <dbReference type="Proteomes" id="UP000199701"/>
    </source>
</evidence>